<keyword evidence="1" id="KW-0479">Metal-binding</keyword>
<name>A0AAV9JJQ8_9PEZI</name>
<evidence type="ECO:0000256" key="4">
    <source>
        <dbReference type="SAM" id="MobiDB-lite"/>
    </source>
</evidence>
<feature type="region of interest" description="Disordered" evidence="4">
    <location>
        <begin position="90"/>
        <end position="110"/>
    </location>
</feature>
<evidence type="ECO:0000259" key="5">
    <source>
        <dbReference type="PROSITE" id="PS50222"/>
    </source>
</evidence>
<feature type="domain" description="EF-hand" evidence="5">
    <location>
        <begin position="289"/>
        <end position="324"/>
    </location>
</feature>
<dbReference type="GO" id="GO:0016020">
    <property type="term" value="C:membrane"/>
    <property type="evidence" value="ECO:0007669"/>
    <property type="project" value="TreeGrafter"/>
</dbReference>
<reference evidence="6 7" key="1">
    <citation type="submission" date="2021-11" db="EMBL/GenBank/DDBJ databases">
        <title>Black yeast isolated from Biological Soil Crust.</title>
        <authorList>
            <person name="Kurbessoian T."/>
        </authorList>
    </citation>
    <scope>NUCLEOTIDE SEQUENCE [LARGE SCALE GENOMIC DNA]</scope>
    <source>
        <strain evidence="6 7">CCFEE 5522</strain>
    </source>
</reference>
<feature type="domain" description="EF-hand" evidence="5">
    <location>
        <begin position="253"/>
        <end position="288"/>
    </location>
</feature>
<sequence>MDEAAYRQLVSEGIYTLLHGFLCSESSESEERLGRLNGLPEALATRVQDGISAARSILVASFPTAEQLLIDAAFLEILGDINGIGDTSNSGMNGSEFAETEDLEGLNGAPKEPTEGLKGLLYYIAEEDARRKAYEHRGIHCEDTCEATSVHPKTHVFAKIKIPLPSLSQPGMVYPIWYPGDPRKMHSPLDAGVRKRMSQESGFEEPTVDALYDQFTCIANIPWTGDPAKVQAAIDKRAFNKALTSERWPQRYAPNAIYDRMFAFYDDDGNGLIGFEEFIRGLAYLRGPKRFASLRRAIQGFDLDGDGYIDRVDMVRLFEAKYLIQRQLVSDMIEGHEGEHTMASMDVLRSSQPISSIFNQEEIPQGEDRPRRGKQLDCFGDMQPLPGTKTILDDNDLWPHGDETRREDSRNSASHDRLRHHLSRFEEMMYGPAGTDGPAPSPHISGEVRPQSAEVVSTQQSLLPQNNRPEEGGLLPDGGEGQSDPDALWHIVRAGLNEMLNPIFEAKEIELSDIIKTKGERSTWRPEIELALKEKQAFQEELHAAALVDPLMATALKSSPTVRVEMKLEQGRQQSGQQVPEPAFRGDIVSTDPETLARREAAIAQRPLEDLLNATGYGMVETREHNSPEAAKTQQNYEIAADPAVTAASEPSEGRLDAPSPSMVAPLTSGEPELVTKTTESRTPPSRQRLEYLASLDSAERENEERGGGGRLSFDEIESMVRADTTREVRGLVTSWLEWASF</sequence>
<protein>
    <recommendedName>
        <fullName evidence="5">EF-hand domain-containing protein</fullName>
    </recommendedName>
</protein>
<keyword evidence="3" id="KW-0106">Calcium</keyword>
<dbReference type="SMART" id="SM00054">
    <property type="entry name" value="EFh"/>
    <property type="match status" value="2"/>
</dbReference>
<evidence type="ECO:0000313" key="6">
    <source>
        <dbReference type="EMBL" id="KAK4545531.1"/>
    </source>
</evidence>
<dbReference type="EMBL" id="JAVFHQ010000019">
    <property type="protein sequence ID" value="KAK4545531.1"/>
    <property type="molecule type" value="Genomic_DNA"/>
</dbReference>
<feature type="region of interest" description="Disordered" evidence="4">
    <location>
        <begin position="429"/>
        <end position="484"/>
    </location>
</feature>
<dbReference type="PROSITE" id="PS00018">
    <property type="entry name" value="EF_HAND_1"/>
    <property type="match status" value="2"/>
</dbReference>
<dbReference type="Proteomes" id="UP001324427">
    <property type="component" value="Unassembled WGS sequence"/>
</dbReference>
<feature type="compositionally biased region" description="Polar residues" evidence="4">
    <location>
        <begin position="454"/>
        <end position="467"/>
    </location>
</feature>
<feature type="compositionally biased region" description="Basic and acidic residues" evidence="4">
    <location>
        <begin position="397"/>
        <end position="416"/>
    </location>
</feature>
<evidence type="ECO:0000256" key="2">
    <source>
        <dbReference type="ARBA" id="ARBA00022737"/>
    </source>
</evidence>
<keyword evidence="2" id="KW-0677">Repeat</keyword>
<dbReference type="SUPFAM" id="SSF47473">
    <property type="entry name" value="EF-hand"/>
    <property type="match status" value="1"/>
</dbReference>
<dbReference type="InterPro" id="IPR028846">
    <property type="entry name" value="Recoverin"/>
</dbReference>
<evidence type="ECO:0000256" key="1">
    <source>
        <dbReference type="ARBA" id="ARBA00022723"/>
    </source>
</evidence>
<dbReference type="AlphaFoldDB" id="A0AAV9JJQ8"/>
<dbReference type="GO" id="GO:0005829">
    <property type="term" value="C:cytosol"/>
    <property type="evidence" value="ECO:0007669"/>
    <property type="project" value="TreeGrafter"/>
</dbReference>
<dbReference type="InterPro" id="IPR018247">
    <property type="entry name" value="EF_Hand_1_Ca_BS"/>
</dbReference>
<dbReference type="PANTHER" id="PTHR23055">
    <property type="entry name" value="CALCIUM BINDING PROTEINS"/>
    <property type="match status" value="1"/>
</dbReference>
<dbReference type="PROSITE" id="PS50222">
    <property type="entry name" value="EF_HAND_2"/>
    <property type="match status" value="2"/>
</dbReference>
<dbReference type="InterPro" id="IPR011992">
    <property type="entry name" value="EF-hand-dom_pair"/>
</dbReference>
<accession>A0AAV9JJQ8</accession>
<evidence type="ECO:0000313" key="7">
    <source>
        <dbReference type="Proteomes" id="UP001324427"/>
    </source>
</evidence>
<dbReference type="InterPro" id="IPR002048">
    <property type="entry name" value="EF_hand_dom"/>
</dbReference>
<organism evidence="6 7">
    <name type="scientific">Oleoguttula mirabilis</name>
    <dbReference type="NCBI Taxonomy" id="1507867"/>
    <lineage>
        <taxon>Eukaryota</taxon>
        <taxon>Fungi</taxon>
        <taxon>Dikarya</taxon>
        <taxon>Ascomycota</taxon>
        <taxon>Pezizomycotina</taxon>
        <taxon>Dothideomycetes</taxon>
        <taxon>Dothideomycetidae</taxon>
        <taxon>Mycosphaerellales</taxon>
        <taxon>Teratosphaeriaceae</taxon>
        <taxon>Oleoguttula</taxon>
    </lineage>
</organism>
<feature type="region of interest" description="Disordered" evidence="4">
    <location>
        <begin position="384"/>
        <end position="417"/>
    </location>
</feature>
<feature type="compositionally biased region" description="Polar residues" evidence="4">
    <location>
        <begin position="676"/>
        <end position="686"/>
    </location>
</feature>
<evidence type="ECO:0000256" key="3">
    <source>
        <dbReference type="ARBA" id="ARBA00022837"/>
    </source>
</evidence>
<dbReference type="PANTHER" id="PTHR23055:SF187">
    <property type="entry name" value="EF HAND DOMAIN PROTEIN (AFU_ORTHOLOGUE AFUA_6G07310)"/>
    <property type="match status" value="1"/>
</dbReference>
<dbReference type="CDD" id="cd00051">
    <property type="entry name" value="EFh"/>
    <property type="match status" value="1"/>
</dbReference>
<dbReference type="Gene3D" id="1.10.238.10">
    <property type="entry name" value="EF-hand"/>
    <property type="match status" value="1"/>
</dbReference>
<comment type="caution">
    <text evidence="6">The sequence shown here is derived from an EMBL/GenBank/DDBJ whole genome shotgun (WGS) entry which is preliminary data.</text>
</comment>
<feature type="region of interest" description="Disordered" evidence="4">
    <location>
        <begin position="644"/>
        <end position="686"/>
    </location>
</feature>
<keyword evidence="7" id="KW-1185">Reference proteome</keyword>
<proteinExistence type="predicted"/>
<dbReference type="GO" id="GO:0005509">
    <property type="term" value="F:calcium ion binding"/>
    <property type="evidence" value="ECO:0007669"/>
    <property type="project" value="InterPro"/>
</dbReference>
<gene>
    <name evidence="6" type="ORF">LTR36_002881</name>
</gene>